<organism evidence="1">
    <name type="scientific">Hexamita inflata</name>
    <dbReference type="NCBI Taxonomy" id="28002"/>
    <lineage>
        <taxon>Eukaryota</taxon>
        <taxon>Metamonada</taxon>
        <taxon>Diplomonadida</taxon>
        <taxon>Hexamitidae</taxon>
        <taxon>Hexamitinae</taxon>
        <taxon>Hexamita</taxon>
    </lineage>
</organism>
<accession>A0AA86QME9</accession>
<keyword evidence="3" id="KW-1185">Reference proteome</keyword>
<proteinExistence type="predicted"/>
<dbReference type="EMBL" id="CATOUU010000952">
    <property type="protein sequence ID" value="CAI9962324.1"/>
    <property type="molecule type" value="Genomic_DNA"/>
</dbReference>
<reference evidence="2 3" key="2">
    <citation type="submission" date="2024-07" db="EMBL/GenBank/DDBJ databases">
        <authorList>
            <person name="Akdeniz Z."/>
        </authorList>
    </citation>
    <scope>NUCLEOTIDE SEQUENCE [LARGE SCALE GENOMIC DNA]</scope>
</reference>
<reference evidence="1" key="1">
    <citation type="submission" date="2023-06" db="EMBL/GenBank/DDBJ databases">
        <authorList>
            <person name="Kurt Z."/>
        </authorList>
    </citation>
    <scope>NUCLEOTIDE SEQUENCE</scope>
</reference>
<sequence>MLSLFSILSHLNNNKPLIVIQQYLCNLYKNVFITVYSLLQRKEFVSVSKCEGILFVSLTTFAFFYRNELEVAKKSDLVLNNIVLDQLIQININPLVSELIYSLNESVFPFCEVMQLIVEKVILSQQIIKQII</sequence>
<protein>
    <submittedName>
        <fullName evidence="2">Hypothetical_protein</fullName>
    </submittedName>
</protein>
<dbReference type="Proteomes" id="UP001642409">
    <property type="component" value="Unassembled WGS sequence"/>
</dbReference>
<name>A0AA86QME9_9EUKA</name>
<gene>
    <name evidence="2" type="ORF">HINF_LOCUS4053</name>
    <name evidence="1" type="ORF">HINF_LOCUS49969</name>
</gene>
<comment type="caution">
    <text evidence="1">The sequence shown here is derived from an EMBL/GenBank/DDBJ whole genome shotgun (WGS) entry which is preliminary data.</text>
</comment>
<evidence type="ECO:0000313" key="2">
    <source>
        <dbReference type="EMBL" id="CAL5976912.1"/>
    </source>
</evidence>
<dbReference type="AlphaFoldDB" id="A0AA86QME9"/>
<evidence type="ECO:0000313" key="3">
    <source>
        <dbReference type="Proteomes" id="UP001642409"/>
    </source>
</evidence>
<evidence type="ECO:0000313" key="1">
    <source>
        <dbReference type="EMBL" id="CAI9962324.1"/>
    </source>
</evidence>
<dbReference type="EMBL" id="CAXDID020000007">
    <property type="protein sequence ID" value="CAL5976912.1"/>
    <property type="molecule type" value="Genomic_DNA"/>
</dbReference>